<reference evidence="3" key="1">
    <citation type="journal article" date="2009" name="Science">
        <title>The B73 maize genome: complexity, diversity, and dynamics.</title>
        <authorList>
            <person name="Schnable P.S."/>
            <person name="Ware D."/>
            <person name="Fulton R.S."/>
            <person name="Stein J.C."/>
            <person name="Wei F."/>
            <person name="Pasternak S."/>
            <person name="Liang C."/>
            <person name="Zhang J."/>
            <person name="Fulton L."/>
            <person name="Graves T.A."/>
            <person name="Minx P."/>
            <person name="Reily A.D."/>
            <person name="Courtney L."/>
            <person name="Kruchowski S.S."/>
            <person name="Tomlinson C."/>
            <person name="Strong C."/>
            <person name="Delehaunty K."/>
            <person name="Fronick C."/>
            <person name="Courtney B."/>
            <person name="Rock S.M."/>
            <person name="Belter E."/>
            <person name="Du F."/>
            <person name="Kim K."/>
            <person name="Abbott R.M."/>
            <person name="Cotton M."/>
            <person name="Levy A."/>
            <person name="Marchetto P."/>
            <person name="Ochoa K."/>
            <person name="Jackson S.M."/>
            <person name="Gillam B."/>
            <person name="Chen W."/>
            <person name="Yan L."/>
            <person name="Higginbotham J."/>
            <person name="Cardenas M."/>
            <person name="Waligorski J."/>
            <person name="Applebaum E."/>
            <person name="Phelps L."/>
            <person name="Falcone J."/>
            <person name="Kanchi K."/>
            <person name="Thane T."/>
            <person name="Scimone A."/>
            <person name="Thane N."/>
            <person name="Henke J."/>
            <person name="Wang T."/>
            <person name="Ruppert J."/>
            <person name="Shah N."/>
            <person name="Rotter K."/>
            <person name="Hodges J."/>
            <person name="Ingenthron E."/>
            <person name="Cordes M."/>
            <person name="Kohlberg S."/>
            <person name="Sgro J."/>
            <person name="Delgado B."/>
            <person name="Mead K."/>
            <person name="Chinwalla A."/>
            <person name="Leonard S."/>
            <person name="Crouse K."/>
            <person name="Collura K."/>
            <person name="Kudrna D."/>
            <person name="Currie J."/>
            <person name="He R."/>
            <person name="Angelova A."/>
            <person name="Rajasekar S."/>
            <person name="Mueller T."/>
            <person name="Lomeli R."/>
            <person name="Scara G."/>
            <person name="Ko A."/>
            <person name="Delaney K."/>
            <person name="Wissotski M."/>
            <person name="Lopez G."/>
            <person name="Campos D."/>
            <person name="Braidotti M."/>
            <person name="Ashley E."/>
            <person name="Golser W."/>
            <person name="Kim H."/>
            <person name="Lee S."/>
            <person name="Lin J."/>
            <person name="Dujmic Z."/>
            <person name="Kim W."/>
            <person name="Talag J."/>
            <person name="Zuccolo A."/>
            <person name="Fan C."/>
            <person name="Sebastian A."/>
            <person name="Kramer M."/>
            <person name="Spiegel L."/>
            <person name="Nascimento L."/>
            <person name="Zutavern T."/>
            <person name="Miller B."/>
            <person name="Ambroise C."/>
            <person name="Muller S."/>
            <person name="Spooner W."/>
            <person name="Narechania A."/>
            <person name="Ren L."/>
            <person name="Wei S."/>
            <person name="Kumari S."/>
            <person name="Faga B."/>
            <person name="Levy M.J."/>
            <person name="McMahan L."/>
            <person name="Van Buren P."/>
            <person name="Vaughn M.W."/>
            <person name="Ying K."/>
            <person name="Yeh C.-T."/>
            <person name="Emrich S.J."/>
            <person name="Jia Y."/>
            <person name="Kalyanaraman A."/>
            <person name="Hsia A.-P."/>
            <person name="Barbazuk W.B."/>
            <person name="Baucom R.S."/>
            <person name="Brutnell T.P."/>
            <person name="Carpita N.C."/>
            <person name="Chaparro C."/>
            <person name="Chia J.-M."/>
            <person name="Deragon J.-M."/>
            <person name="Estill J.C."/>
            <person name="Fu Y."/>
            <person name="Jeddeloh J.A."/>
            <person name="Han Y."/>
            <person name="Lee H."/>
            <person name="Li P."/>
            <person name="Lisch D.R."/>
            <person name="Liu S."/>
            <person name="Liu Z."/>
            <person name="Nagel D.H."/>
            <person name="McCann M.C."/>
            <person name="SanMiguel P."/>
            <person name="Myers A.M."/>
            <person name="Nettleton D."/>
            <person name="Nguyen J."/>
            <person name="Penning B.W."/>
            <person name="Ponnala L."/>
            <person name="Schneider K.L."/>
            <person name="Schwartz D.C."/>
            <person name="Sharma A."/>
            <person name="Soderlund C."/>
            <person name="Springer N.M."/>
            <person name="Sun Q."/>
            <person name="Wang H."/>
            <person name="Waterman M."/>
            <person name="Westerman R."/>
            <person name="Wolfgruber T.K."/>
            <person name="Yang L."/>
            <person name="Yu Y."/>
            <person name="Zhang L."/>
            <person name="Zhou S."/>
            <person name="Zhu Q."/>
            <person name="Bennetzen J.L."/>
            <person name="Dawe R.K."/>
            <person name="Jiang J."/>
            <person name="Jiang N."/>
            <person name="Presting G.G."/>
            <person name="Wessler S.R."/>
            <person name="Aluru S."/>
            <person name="Martienssen R.A."/>
            <person name="Clifton S.W."/>
            <person name="McCombie W.R."/>
            <person name="Wing R.A."/>
            <person name="Wilson R.K."/>
        </authorList>
    </citation>
    <scope>NUCLEOTIDE SEQUENCE [LARGE SCALE GENOMIC DNA]</scope>
    <source>
        <strain evidence="3">cv. B73</strain>
    </source>
</reference>
<reference evidence="2" key="3">
    <citation type="submission" date="2021-05" db="UniProtKB">
        <authorList>
            <consortium name="EnsemblPlants"/>
        </authorList>
    </citation>
    <scope>IDENTIFICATION</scope>
    <source>
        <strain evidence="2">cv. B73</strain>
    </source>
</reference>
<dbReference type="EnsemblPlants" id="Zm00001eb204870_T001">
    <property type="protein sequence ID" value="Zm00001eb204870_P001"/>
    <property type="gene ID" value="Zm00001eb204870"/>
</dbReference>
<name>A0A804P2W9_MAIZE</name>
<sequence length="159" mass="16273">MADIGGSAAPVTHQGASDGGGSASGGADPVPAWLKNLSKQLSDSSYPNYFASSSSSNAPATPHNGSPSSSPRRLRKMARYSSPPSTPPPSPARASDMLPPWAIRDGGGSRYSFQAFSFHGSGDGEQAGAKEGEVMTDKHADEEGVELTLGNAGTREDHA</sequence>
<reference evidence="2" key="2">
    <citation type="submission" date="2019-07" db="EMBL/GenBank/DDBJ databases">
        <authorList>
            <person name="Seetharam A."/>
            <person name="Woodhouse M."/>
            <person name="Cannon E."/>
        </authorList>
    </citation>
    <scope>NUCLEOTIDE SEQUENCE [LARGE SCALE GENOMIC DNA]</scope>
    <source>
        <strain evidence="2">cv. B73</strain>
    </source>
</reference>
<dbReference type="InParanoid" id="A0A804P2W9"/>
<dbReference type="Gramene" id="Zm00001eb204870_T001">
    <property type="protein sequence ID" value="Zm00001eb204870_P001"/>
    <property type="gene ID" value="Zm00001eb204870"/>
</dbReference>
<evidence type="ECO:0000313" key="2">
    <source>
        <dbReference type="EnsemblPlants" id="Zm00001eb204870_P001"/>
    </source>
</evidence>
<feature type="region of interest" description="Disordered" evidence="1">
    <location>
        <begin position="1"/>
        <end position="159"/>
    </location>
</feature>
<dbReference type="AlphaFoldDB" id="A0A804P2W9"/>
<protein>
    <submittedName>
        <fullName evidence="2">Uncharacterized protein</fullName>
    </submittedName>
</protein>
<feature type="compositionally biased region" description="Low complexity" evidence="1">
    <location>
        <begin position="42"/>
        <end position="59"/>
    </location>
</feature>
<evidence type="ECO:0000256" key="1">
    <source>
        <dbReference type="SAM" id="MobiDB-lite"/>
    </source>
</evidence>
<proteinExistence type="predicted"/>
<accession>A0A804P2W9</accession>
<organism evidence="2 3">
    <name type="scientific">Zea mays</name>
    <name type="common">Maize</name>
    <dbReference type="NCBI Taxonomy" id="4577"/>
    <lineage>
        <taxon>Eukaryota</taxon>
        <taxon>Viridiplantae</taxon>
        <taxon>Streptophyta</taxon>
        <taxon>Embryophyta</taxon>
        <taxon>Tracheophyta</taxon>
        <taxon>Spermatophyta</taxon>
        <taxon>Magnoliopsida</taxon>
        <taxon>Liliopsida</taxon>
        <taxon>Poales</taxon>
        <taxon>Poaceae</taxon>
        <taxon>PACMAD clade</taxon>
        <taxon>Panicoideae</taxon>
        <taxon>Andropogonodae</taxon>
        <taxon>Andropogoneae</taxon>
        <taxon>Tripsacinae</taxon>
        <taxon>Zea</taxon>
    </lineage>
</organism>
<keyword evidence="3" id="KW-1185">Reference proteome</keyword>
<dbReference type="Proteomes" id="UP000007305">
    <property type="component" value="Chromosome 4"/>
</dbReference>
<feature type="compositionally biased region" description="Basic and acidic residues" evidence="1">
    <location>
        <begin position="128"/>
        <end position="142"/>
    </location>
</feature>
<evidence type="ECO:0000313" key="3">
    <source>
        <dbReference type="Proteomes" id="UP000007305"/>
    </source>
</evidence>